<dbReference type="Proteomes" id="UP001281761">
    <property type="component" value="Unassembled WGS sequence"/>
</dbReference>
<dbReference type="EMBL" id="JARBJD010000011">
    <property type="protein sequence ID" value="KAK2962371.1"/>
    <property type="molecule type" value="Genomic_DNA"/>
</dbReference>
<comment type="caution">
    <text evidence="3">The sequence shown here is derived from an EMBL/GenBank/DDBJ whole genome shotgun (WGS) entry which is preliminary data.</text>
</comment>
<dbReference type="SUPFAM" id="SSF51126">
    <property type="entry name" value="Pectin lyase-like"/>
    <property type="match status" value="5"/>
</dbReference>
<dbReference type="PANTHER" id="PTHR31318">
    <property type="entry name" value="EXPRESSED PROTEIN-RELATED"/>
    <property type="match status" value="1"/>
</dbReference>
<feature type="compositionally biased region" description="Basic and acidic residues" evidence="1">
    <location>
        <begin position="2656"/>
        <end position="2667"/>
    </location>
</feature>
<reference evidence="3 4" key="1">
    <citation type="journal article" date="2022" name="bioRxiv">
        <title>Genomics of Preaxostyla Flagellates Illuminates Evolutionary Transitions and the Path Towards Mitochondrial Loss.</title>
        <authorList>
            <person name="Novak L.V.F."/>
            <person name="Treitli S.C."/>
            <person name="Pyrih J."/>
            <person name="Halakuc P."/>
            <person name="Pipaliya S.V."/>
            <person name="Vacek V."/>
            <person name="Brzon O."/>
            <person name="Soukal P."/>
            <person name="Eme L."/>
            <person name="Dacks J.B."/>
            <person name="Karnkowska A."/>
            <person name="Elias M."/>
            <person name="Hampl V."/>
        </authorList>
    </citation>
    <scope>NUCLEOTIDE SEQUENCE [LARGE SCALE GENOMIC DNA]</scope>
    <source>
        <strain evidence="3">NAU3</strain>
        <tissue evidence="3">Gut</tissue>
    </source>
</reference>
<keyword evidence="4" id="KW-1185">Reference proteome</keyword>
<feature type="compositionally biased region" description="Basic and acidic residues" evidence="1">
    <location>
        <begin position="2632"/>
        <end position="2647"/>
    </location>
</feature>
<protein>
    <submittedName>
        <fullName evidence="3">Uncharacterized protein</fullName>
    </submittedName>
</protein>
<keyword evidence="2" id="KW-1133">Transmembrane helix</keyword>
<evidence type="ECO:0000256" key="1">
    <source>
        <dbReference type="SAM" id="MobiDB-lite"/>
    </source>
</evidence>
<gene>
    <name evidence="3" type="ORF">BLNAU_2614</name>
</gene>
<evidence type="ECO:0000256" key="2">
    <source>
        <dbReference type="SAM" id="Phobius"/>
    </source>
</evidence>
<keyword evidence="2" id="KW-0812">Transmembrane</keyword>
<feature type="region of interest" description="Disordered" evidence="1">
    <location>
        <begin position="2629"/>
        <end position="2703"/>
    </location>
</feature>
<sequence>MDSDYEGGCLYVDTTSTVTISSCTFRSCRSTHANLGGGCIYLAGGTVNIAESDFVSNSATKNGGVLYFVKGFASVMESRISYSKSDGGGGAIACYGADLEVVRTTFTENEAKTDGGAVSADLSSTITFRLSTFTHNHAGGSGGAATFYKTDVSLLTIENCVFDNFVESPSSTTALDLYFYMSTISKDSIRTLLTGSTSTSSQPRVCIGQTGYSDILQDPENVPHIISTQGTDTDGCGGFSTGFTSNSAVPCATLSRFVSELRKTPLTSCQASVKSGEYSDSCIFLTGLTLTLEAEAGAVLSASSSSCSAVLTVASGEVTISQLAFSITGTDSTQSNSAAVCQNFLSASFISVEGVSSKLSLRFCTVQSDLQKSKLASSIPFLLVSAGNAHLTRCQFSNLKFRDTSCIKTQDTGSLDLTDSSFNAVTSVLTQSTSTANSDSLVPSPPFPAAFGSAIHAEMLDTASLIVDNTTFASCSVESLDKSVTVCGGCIFISLNASSANVDVSNSKFTNCFIIPAEQSVAGAICFVSQKSTQAFTFRGLNFVGCSAKVAKSMIVAMPSIDKNINSMRFDKSFLNDNANDMLACNLTSSSAVPILSLFKTTVSFYLSSSGSEEECGTEAVPCRTFASAFTAAQESGAVMGPDDTIDMIIIDSVISNAVIRMTGIKSLRIQNQGSAKAIFECLSPAVTESEEQSGTEDGMLVVLEDTTFSNIHFTQTCNLGAVRTSLFHHLSGTLTLSSCAVSCINEDRRIESTFIHTSGGDLIIETLDASHILYGRNRVVVESSTKFPACLIKADESAAVSIDGLIGSYLETDSTKGIILIVGKSTISMRDVSASHLKSDASFVCGPEFSSMTITQSSFANLTCDIGDGSAVNVFLRSFSSLKVVDTIFSQCSASSAIGRGGAIHASLQQSASLVISGCTFSTCRATGAAGIGGAICLDLSGGFTSVMSLLSLTFTSCSSVKGSKIGIVCTDEAPALILREFKFDYSDNSDDFAVYIGSDMSSPHALSEFDTTDYFVSSSGHDSDTCGKTVDTACLTLGRLLQSHMGERTLVTIVAGSILSESDVIVIGTVDVSGDKTTGIQNIDQSSVFIVVGSLTFNSLQLLINLTPKSQPSAKDIGFFAVVPQGSSLSLKSCTITTTTPSSGKTNNITYPFMFVMTEGTTLIEHSSFTELNLLNVPVMLVSGGSLTISDSNISNIVRTNNETVTLPLEKKQVLLNSAFLHIEQFDTETVSPTVSIKRCVFEEIEVHANPKLLGWSGYGGVIYANLNTTTSFLTLADSNFTQITLDGIPSYGGVLYLDTSAKTFQFTSLRFSRCTSQYGTAIFVKSTSLISIISSSQFSFDKSSLGQNALQGQDLEFPSIINLLSVMDVIRSVVYISTTGSSELPCGSDNDPCSTINTAVTIPQTESQKMFLIDSTVDCFGIDVIGEGEYAFNPKGSTATLRFVMLDTWQVNNVPDNGMISTAGLVTFTQLTLSAPEFLHRSNLFLVRDGQLVLAGCSFVCRGVMSNAVSNSINFGIVCTTGGSLLVTTFELSNLKVTDTPLICAKGKSTISLNGLTLSSIELTATTGLISAIGSTSSLIVQGSKINNISIKSDSALLIGDDCGRVKWIANSVHTVVSSGKKGSVMRITNSITPPDDPICPSILISDSDFNSSSASGASAFGGCLYVSLTKNASMSVVESYFTACTAPKGKGGAIGLVLDESNEGSFVLSTLVFRVCSAVNGAVFAVDCSDMYTQLQQPQFDYTLPTESNQYIAYHSHNISTPFEITTLFQSIITVSSTEGNNNVGCGKSGVIPCASMKAAITSARTLTSDQKSIIVSDPTELILMAVDIGTWGGLNPMNLIILGKVQSKLVGPTTSSSYGLLIGAGSTTIKTLTLTMAGGVTTSSNLSPTPRLHANVDFAAAMFIVGKSGSLVIDRCIVNALSTRTICVNPLLRVFGDSSVDSTTINSISLQDCSLIDVEAGKIQILSSNVSTLVRTSRTSLVSTSDGSFTTHGAFLSIKSDAKVDVKVDNIKFRNIKSKVDSSVDGGLLNGGVIGASLRDGSVLNLNKLTFNNCSVTAPISRGGCVFVDESQTHHVSRNSVSFTFTSSSFDSNCHAGTGIMLYLVSSSSESISIDRFSGTYSSQSTGLAFVVFDDKLDKEITFNSLFFPTPPQKTIVVDSSGSDSDDCGTEMAPCKTLEKALDLESLIRTIEIRSQITVTRSITLNQFVLTSYSDSGTPNLQNIHSKVQDSSSQVIICSADSSEINSINITLDECSASVTTFIRLTDSTLKLDNIKVSSTTSALSYAFITGLSGIITCQNCSLQNIQLNDSLVLIFLKESSGTINDFTLSDTKTTSKVASANEDDPICTFSTSLINIESTSLTIANSTFKNNNRLPFSATSGKVDWENVEIERNGITYLKFPSRQERIQCSGATMTFYKMWDEDTNSGDDDDDPSQSLSSLWILADKDCEVTGLKGRPSYFFSPTLTKLVQCTLKSSKGKRVFEVDLKGSTLLPCGLSVEVSEHSSLLANALIPLDSFLCPDENSCSFTFTSTLPSETELDCHFFIDSPTSQHAPLTSFSFKLPKMPNSSNNLIIMIIIISVSIAVAIVALIIIIICCRMRSKKKFNDWKTLNPFTFDGTVEATADAPDKSSKKKDKEEELKQMQVQLTDDQDRVTQTDRDGPVYQPDEETKERPAVIIAKPTEQDHSDEYIENPEFV</sequence>
<keyword evidence="2" id="KW-0472">Membrane</keyword>
<evidence type="ECO:0000313" key="4">
    <source>
        <dbReference type="Proteomes" id="UP001281761"/>
    </source>
</evidence>
<dbReference type="InterPro" id="IPR011050">
    <property type="entry name" value="Pectin_lyase_fold/virulence"/>
</dbReference>
<accession>A0ABQ9YF18</accession>
<feature type="transmembrane region" description="Helical" evidence="2">
    <location>
        <begin position="2578"/>
        <end position="2602"/>
    </location>
</feature>
<evidence type="ECO:0000313" key="3">
    <source>
        <dbReference type="EMBL" id="KAK2962371.1"/>
    </source>
</evidence>
<name>A0ABQ9YF18_9EUKA</name>
<organism evidence="3 4">
    <name type="scientific">Blattamonas nauphoetae</name>
    <dbReference type="NCBI Taxonomy" id="2049346"/>
    <lineage>
        <taxon>Eukaryota</taxon>
        <taxon>Metamonada</taxon>
        <taxon>Preaxostyla</taxon>
        <taxon>Oxymonadida</taxon>
        <taxon>Blattamonas</taxon>
    </lineage>
</organism>
<proteinExistence type="predicted"/>